<evidence type="ECO:0000313" key="5">
    <source>
        <dbReference type="Proteomes" id="UP000078240"/>
    </source>
</evidence>
<evidence type="ECO:0000256" key="2">
    <source>
        <dbReference type="ARBA" id="ARBA00022737"/>
    </source>
</evidence>
<dbReference type="PANTHER" id="PTHR19879">
    <property type="entry name" value="TRANSCRIPTION INITIATION FACTOR TFIID"/>
    <property type="match status" value="1"/>
</dbReference>
<dbReference type="Pfam" id="PF00400">
    <property type="entry name" value="WD40"/>
    <property type="match status" value="3"/>
</dbReference>
<dbReference type="PROSITE" id="PS50082">
    <property type="entry name" value="WD_REPEATS_2"/>
    <property type="match status" value="2"/>
</dbReference>
<comment type="caution">
    <text evidence="4">The sequence shown here is derived from an EMBL/GenBank/DDBJ whole genome shotgun (WGS) entry which is preliminary data.</text>
</comment>
<dbReference type="AlphaFoldDB" id="A0A179FJD8"/>
<dbReference type="PROSITE" id="PS50294">
    <property type="entry name" value="WD_REPEATS_REGION"/>
    <property type="match status" value="2"/>
</dbReference>
<keyword evidence="2" id="KW-0677">Repeat</keyword>
<reference evidence="4 5" key="1">
    <citation type="submission" date="2016-01" db="EMBL/GenBank/DDBJ databases">
        <title>Biosynthesis of antibiotic leucinostatins and their inhibition on Phytophthora in bio-control Purpureocillium lilacinum.</title>
        <authorList>
            <person name="Wang G."/>
            <person name="Liu Z."/>
            <person name="Lin R."/>
            <person name="Li E."/>
            <person name="Mao Z."/>
            <person name="Ling J."/>
            <person name="Yin W."/>
            <person name="Xie B."/>
        </authorList>
    </citation>
    <scope>NUCLEOTIDE SEQUENCE [LARGE SCALE GENOMIC DNA]</scope>
    <source>
        <strain evidence="4">PLBJ-1</strain>
    </source>
</reference>
<name>A0A179FJD8_PURLI</name>
<accession>A0A179FJD8</accession>
<proteinExistence type="predicted"/>
<dbReference type="PROSITE" id="PS00678">
    <property type="entry name" value="WD_REPEATS_1"/>
    <property type="match status" value="2"/>
</dbReference>
<evidence type="ECO:0000256" key="3">
    <source>
        <dbReference type="PROSITE-ProRule" id="PRU00221"/>
    </source>
</evidence>
<dbReference type="EMBL" id="LSBH01000014">
    <property type="protein sequence ID" value="OAQ65634.1"/>
    <property type="molecule type" value="Genomic_DNA"/>
</dbReference>
<dbReference type="Proteomes" id="UP000078240">
    <property type="component" value="Unassembled WGS sequence"/>
</dbReference>
<dbReference type="InterPro" id="IPR019775">
    <property type="entry name" value="WD40_repeat_CS"/>
</dbReference>
<dbReference type="SUPFAM" id="SSF50998">
    <property type="entry name" value="Quinoprotein alcohol dehydrogenase-like"/>
    <property type="match status" value="1"/>
</dbReference>
<sequence length="236" mass="26311">MRMLESHGKKITAIAFSPEGRMVASSDLSDVSSPTVWPWDVITGKNQKLQGHCIRVDAIAFSPDSQMVASAARDQTVLLWDATTGRLKQKFKGHSDWVISVGFSPDGTTVVSASQDGAVRLWDATTCEEKQAFQMDELPGCLSFSADRHLESNQRLLHLYPSAETAQPNALQAMDRFLMRDWVIQDGKRVLWLPPDYRPVNVNLYDNVFALGYTSGPLKMIQLTSFKKSHTARVPI</sequence>
<feature type="repeat" description="WD" evidence="3">
    <location>
        <begin position="91"/>
        <end position="132"/>
    </location>
</feature>
<evidence type="ECO:0000313" key="4">
    <source>
        <dbReference type="EMBL" id="OAQ65634.1"/>
    </source>
</evidence>
<dbReference type="InterPro" id="IPR001680">
    <property type="entry name" value="WD40_rpt"/>
</dbReference>
<keyword evidence="1 3" id="KW-0853">WD repeat</keyword>
<dbReference type="Gene3D" id="2.130.10.10">
    <property type="entry name" value="YVTN repeat-like/Quinoprotein amine dehydrogenase"/>
    <property type="match status" value="1"/>
</dbReference>
<feature type="repeat" description="WD" evidence="3">
    <location>
        <begin position="49"/>
        <end position="90"/>
    </location>
</feature>
<dbReference type="SMART" id="SM00320">
    <property type="entry name" value="WD40"/>
    <property type="match status" value="3"/>
</dbReference>
<organism evidence="4 5">
    <name type="scientific">Purpureocillium lilacinum</name>
    <name type="common">Paecilomyces lilacinus</name>
    <dbReference type="NCBI Taxonomy" id="33203"/>
    <lineage>
        <taxon>Eukaryota</taxon>
        <taxon>Fungi</taxon>
        <taxon>Dikarya</taxon>
        <taxon>Ascomycota</taxon>
        <taxon>Pezizomycotina</taxon>
        <taxon>Sordariomycetes</taxon>
        <taxon>Hypocreomycetidae</taxon>
        <taxon>Hypocreales</taxon>
        <taxon>Ophiocordycipitaceae</taxon>
        <taxon>Purpureocillium</taxon>
    </lineage>
</organism>
<protein>
    <submittedName>
        <fullName evidence="4">WD domain, g-beta repeat domain-containing protein</fullName>
    </submittedName>
</protein>
<evidence type="ECO:0000256" key="1">
    <source>
        <dbReference type="ARBA" id="ARBA00022574"/>
    </source>
</evidence>
<dbReference type="InterPro" id="IPR011047">
    <property type="entry name" value="Quinoprotein_ADH-like_sf"/>
</dbReference>
<dbReference type="InterPro" id="IPR015943">
    <property type="entry name" value="WD40/YVTN_repeat-like_dom_sf"/>
</dbReference>
<dbReference type="PANTHER" id="PTHR19879:SF9">
    <property type="entry name" value="TRANSCRIPTION INITIATION FACTOR TFIID SUBUNIT 5"/>
    <property type="match status" value="1"/>
</dbReference>
<gene>
    <name evidence="4" type="ORF">VFPBJ_11166</name>
</gene>